<gene>
    <name evidence="1" type="ORF">PLANPX_0275</name>
</gene>
<dbReference type="KEGG" id="lpav:PLANPX_0275"/>
<name>A0A5K7X897_9BACT</name>
<evidence type="ECO:0000313" key="1">
    <source>
        <dbReference type="EMBL" id="BBO30663.1"/>
    </source>
</evidence>
<sequence length="38" mass="4147">MIVSLAQLGFINVSRKGAKAQRKSQRGSSISLRLRAFA</sequence>
<protein>
    <submittedName>
        <fullName evidence="1">Uncharacterized protein</fullName>
    </submittedName>
</protein>
<dbReference type="EMBL" id="AP021861">
    <property type="protein sequence ID" value="BBO30663.1"/>
    <property type="molecule type" value="Genomic_DNA"/>
</dbReference>
<organism evidence="1 2">
    <name type="scientific">Lacipirellula parvula</name>
    <dbReference type="NCBI Taxonomy" id="2650471"/>
    <lineage>
        <taxon>Bacteria</taxon>
        <taxon>Pseudomonadati</taxon>
        <taxon>Planctomycetota</taxon>
        <taxon>Planctomycetia</taxon>
        <taxon>Pirellulales</taxon>
        <taxon>Lacipirellulaceae</taxon>
        <taxon>Lacipirellula</taxon>
    </lineage>
</organism>
<dbReference type="Proteomes" id="UP000326837">
    <property type="component" value="Chromosome"/>
</dbReference>
<reference evidence="2" key="1">
    <citation type="submission" date="2019-10" db="EMBL/GenBank/DDBJ databases">
        <title>Lacipirellula parvula gen. nov., sp. nov., representing a lineage of planctomycetes widespread in freshwater anoxic habitats, and description of the family Lacipirellulaceae.</title>
        <authorList>
            <person name="Dedysh S.N."/>
            <person name="Kulichevskaya I.S."/>
            <person name="Beletsky A.V."/>
            <person name="Rakitin A.L."/>
            <person name="Mardanov A.V."/>
            <person name="Ivanova A.A."/>
            <person name="Saltykova V.X."/>
            <person name="Rijpstra W.I.C."/>
            <person name="Sinninghe Damste J.S."/>
            <person name="Ravin N.V."/>
        </authorList>
    </citation>
    <scope>NUCLEOTIDE SEQUENCE [LARGE SCALE GENOMIC DNA]</scope>
    <source>
        <strain evidence="2">PX69</strain>
    </source>
</reference>
<evidence type="ECO:0000313" key="2">
    <source>
        <dbReference type="Proteomes" id="UP000326837"/>
    </source>
</evidence>
<proteinExistence type="predicted"/>
<keyword evidence="2" id="KW-1185">Reference proteome</keyword>
<dbReference type="AlphaFoldDB" id="A0A5K7X897"/>
<accession>A0A5K7X897</accession>